<dbReference type="CDD" id="cd00170">
    <property type="entry name" value="SEC14"/>
    <property type="match status" value="1"/>
</dbReference>
<protein>
    <recommendedName>
        <fullName evidence="2">CRAL-TRIO domain-containing protein</fullName>
    </recommendedName>
</protein>
<dbReference type="InterPro" id="IPR036273">
    <property type="entry name" value="CRAL/TRIO_N_dom_sf"/>
</dbReference>
<organism evidence="3 4">
    <name type="scientific">Tetraparma gracilis</name>
    <dbReference type="NCBI Taxonomy" id="2962635"/>
    <lineage>
        <taxon>Eukaryota</taxon>
        <taxon>Sar</taxon>
        <taxon>Stramenopiles</taxon>
        <taxon>Ochrophyta</taxon>
        <taxon>Bolidophyceae</taxon>
        <taxon>Parmales</taxon>
        <taxon>Triparmaceae</taxon>
        <taxon>Tetraparma</taxon>
    </lineage>
</organism>
<feature type="compositionally biased region" description="Polar residues" evidence="1">
    <location>
        <begin position="19"/>
        <end position="32"/>
    </location>
</feature>
<evidence type="ECO:0000313" key="3">
    <source>
        <dbReference type="EMBL" id="GMI33775.1"/>
    </source>
</evidence>
<dbReference type="PROSITE" id="PS50191">
    <property type="entry name" value="CRAL_TRIO"/>
    <property type="match status" value="1"/>
</dbReference>
<feature type="region of interest" description="Disordered" evidence="1">
    <location>
        <begin position="1"/>
        <end position="32"/>
    </location>
</feature>
<evidence type="ECO:0000256" key="1">
    <source>
        <dbReference type="SAM" id="MobiDB-lite"/>
    </source>
</evidence>
<dbReference type="Proteomes" id="UP001165060">
    <property type="component" value="Unassembled WGS sequence"/>
</dbReference>
<dbReference type="EMBL" id="BRYB01000603">
    <property type="protein sequence ID" value="GMI33775.1"/>
    <property type="molecule type" value="Genomic_DNA"/>
</dbReference>
<feature type="domain" description="CRAL-TRIO" evidence="2">
    <location>
        <begin position="141"/>
        <end position="296"/>
    </location>
</feature>
<dbReference type="InterPro" id="IPR001251">
    <property type="entry name" value="CRAL-TRIO_dom"/>
</dbReference>
<evidence type="ECO:0000259" key="2">
    <source>
        <dbReference type="PROSITE" id="PS50191"/>
    </source>
</evidence>
<name>A0ABQ6MVE0_9STRA</name>
<evidence type="ECO:0000313" key="4">
    <source>
        <dbReference type="Proteomes" id="UP001165060"/>
    </source>
</evidence>
<dbReference type="PANTHER" id="PTHR45657">
    <property type="entry name" value="CRAL-TRIO DOMAIN-CONTAINING PROTEIN YKL091C-RELATED"/>
    <property type="match status" value="1"/>
</dbReference>
<dbReference type="SUPFAM" id="SSF46938">
    <property type="entry name" value="CRAL/TRIO N-terminal domain"/>
    <property type="match status" value="1"/>
</dbReference>
<gene>
    <name evidence="3" type="ORF">TeGR_g3651</name>
</gene>
<dbReference type="InterPro" id="IPR036865">
    <property type="entry name" value="CRAL-TRIO_dom_sf"/>
</dbReference>
<keyword evidence="4" id="KW-1185">Reference proteome</keyword>
<dbReference type="SUPFAM" id="SSF52087">
    <property type="entry name" value="CRAL/TRIO domain"/>
    <property type="match status" value="1"/>
</dbReference>
<sequence>MTSLIRTMSGIEVGGVPTSPITQNQSPPTPSELTQLSELRSLLSPTLSLPHIASHPECTSDWKLLRFLRGYHGVVPDAAAAFGRMAEFRLEQGVAEISNRMKSVEAESGTLPWPYDTDEFKPLLDCMGGKDCLMRSENTFDKNGNLVTSVAVGLYDLRKVNAASLGDLLVKGNICVDVYFDIVLHKLSESRGSLAQRHDLLTVLNPSIGIFQFSPAALRLINRVSANQKHYPESVGRITSCGNGALAVGIWKIIRPWVPKHTTEKIRVLGTAFEEQIMEDFDSKSQLFARYGGEIG</sequence>
<reference evidence="3 4" key="1">
    <citation type="journal article" date="2023" name="Commun. Biol.">
        <title>Genome analysis of Parmales, the sister group of diatoms, reveals the evolutionary specialization of diatoms from phago-mixotrophs to photoautotrophs.</title>
        <authorList>
            <person name="Ban H."/>
            <person name="Sato S."/>
            <person name="Yoshikawa S."/>
            <person name="Yamada K."/>
            <person name="Nakamura Y."/>
            <person name="Ichinomiya M."/>
            <person name="Sato N."/>
            <person name="Blanc-Mathieu R."/>
            <person name="Endo H."/>
            <person name="Kuwata A."/>
            <person name="Ogata H."/>
        </authorList>
    </citation>
    <scope>NUCLEOTIDE SEQUENCE [LARGE SCALE GENOMIC DNA]</scope>
</reference>
<dbReference type="InterPro" id="IPR051026">
    <property type="entry name" value="PI/PC_transfer"/>
</dbReference>
<comment type="caution">
    <text evidence="3">The sequence shown here is derived from an EMBL/GenBank/DDBJ whole genome shotgun (WGS) entry which is preliminary data.</text>
</comment>
<accession>A0ABQ6MVE0</accession>
<dbReference type="Pfam" id="PF00650">
    <property type="entry name" value="CRAL_TRIO"/>
    <property type="match status" value="1"/>
</dbReference>
<proteinExistence type="predicted"/>
<dbReference type="PANTHER" id="PTHR45657:SF1">
    <property type="entry name" value="CRAL-TRIO DOMAIN-CONTAINING PROTEIN YKL091C-RELATED"/>
    <property type="match status" value="1"/>
</dbReference>
<dbReference type="Gene3D" id="3.40.525.10">
    <property type="entry name" value="CRAL-TRIO lipid binding domain"/>
    <property type="match status" value="1"/>
</dbReference>